<sequence length="335" mass="37513">MRPSSTLRLLGVTLLVTLASAQAAAPAGWPKFWFKGHVTNKETFKYNPTNEFIFPSVFHAGQYLDNPLAEWYIYYAPHENPGGISLAYSDSLEGPWKEYASNPIIKNKWDSYYSVPHVSSPDAAWNAETGRLFLYFHGDNTKTRWAESSDGINFRYGGVAVSTAMTSSSTTETSYARVFSHPNGASKYNYAMFYMANESNNKRKIRLAESVDGRKWDVYSNYLVTGGSVEGDNVSGANYWVWKGQAYIIYHGSSGKMYARTIDATLRKVGSEPIVFYQSRGQGQDVGRVAAPDPVTSGENTYLFYESGDRLGGTIAWAKMQKQSRRDLHELAWEA</sequence>
<dbReference type="AlphaFoldDB" id="A0A366SC08"/>
<gene>
    <name evidence="2" type="ORF">FIESC28_00410</name>
</gene>
<keyword evidence="3" id="KW-1185">Reference proteome</keyword>
<feature type="chain" id="PRO_5016992076" description="Glycosyl hydrolase family 32 N-terminal domain-containing protein" evidence="1">
    <location>
        <begin position="22"/>
        <end position="335"/>
    </location>
</feature>
<dbReference type="OrthoDB" id="5218136at2759"/>
<evidence type="ECO:0008006" key="4">
    <source>
        <dbReference type="Google" id="ProtNLM"/>
    </source>
</evidence>
<accession>A0A366SC08</accession>
<dbReference type="Gene3D" id="2.115.10.20">
    <property type="entry name" value="Glycosyl hydrolase domain, family 43"/>
    <property type="match status" value="2"/>
</dbReference>
<dbReference type="Proteomes" id="UP000253153">
    <property type="component" value="Unassembled WGS sequence"/>
</dbReference>
<name>A0A366SC08_9HYPO</name>
<reference evidence="2 3" key="1">
    <citation type="submission" date="2018-06" db="EMBL/GenBank/DDBJ databases">
        <title>Fusarium incarnatum-equiseti species complex species 28.</title>
        <authorList>
            <person name="Gardiner D.M."/>
        </authorList>
    </citation>
    <scope>NUCLEOTIDE SEQUENCE [LARGE SCALE GENOMIC DNA]</scope>
    <source>
        <strain evidence="2 3">FIESC_28</strain>
    </source>
</reference>
<keyword evidence="1" id="KW-0732">Signal</keyword>
<protein>
    <recommendedName>
        <fullName evidence="4">Glycosyl hydrolase family 32 N-terminal domain-containing protein</fullName>
    </recommendedName>
</protein>
<proteinExistence type="predicted"/>
<dbReference type="InterPro" id="IPR023296">
    <property type="entry name" value="Glyco_hydro_beta-prop_sf"/>
</dbReference>
<comment type="caution">
    <text evidence="2">The sequence shown here is derived from an EMBL/GenBank/DDBJ whole genome shotgun (WGS) entry which is preliminary data.</text>
</comment>
<evidence type="ECO:0000313" key="2">
    <source>
        <dbReference type="EMBL" id="RBR26829.1"/>
    </source>
</evidence>
<evidence type="ECO:0000313" key="3">
    <source>
        <dbReference type="Proteomes" id="UP000253153"/>
    </source>
</evidence>
<organism evidence="2 3">
    <name type="scientific">Fusarium coffeatum</name>
    <dbReference type="NCBI Taxonomy" id="231269"/>
    <lineage>
        <taxon>Eukaryota</taxon>
        <taxon>Fungi</taxon>
        <taxon>Dikarya</taxon>
        <taxon>Ascomycota</taxon>
        <taxon>Pezizomycotina</taxon>
        <taxon>Sordariomycetes</taxon>
        <taxon>Hypocreomycetidae</taxon>
        <taxon>Hypocreales</taxon>
        <taxon>Nectriaceae</taxon>
        <taxon>Fusarium</taxon>
        <taxon>Fusarium incarnatum-equiseti species complex</taxon>
    </lineage>
</organism>
<dbReference type="SUPFAM" id="SSF75005">
    <property type="entry name" value="Arabinanase/levansucrase/invertase"/>
    <property type="match status" value="2"/>
</dbReference>
<feature type="signal peptide" evidence="1">
    <location>
        <begin position="1"/>
        <end position="21"/>
    </location>
</feature>
<dbReference type="RefSeq" id="XP_031021420.1">
    <property type="nucleotide sequence ID" value="XM_031154561.1"/>
</dbReference>
<evidence type="ECO:0000256" key="1">
    <source>
        <dbReference type="SAM" id="SignalP"/>
    </source>
</evidence>
<dbReference type="GeneID" id="41989857"/>
<dbReference type="EMBL" id="QKXC01000009">
    <property type="protein sequence ID" value="RBR26829.1"/>
    <property type="molecule type" value="Genomic_DNA"/>
</dbReference>